<dbReference type="SUPFAM" id="SSF56281">
    <property type="entry name" value="Metallo-hydrolase/oxidoreductase"/>
    <property type="match status" value="1"/>
</dbReference>
<gene>
    <name evidence="2" type="ORF">IAB38_00650</name>
</gene>
<feature type="domain" description="Metallo-beta-lactamase" evidence="1">
    <location>
        <begin position="12"/>
        <end position="94"/>
    </location>
</feature>
<proteinExistence type="predicted"/>
<dbReference type="AlphaFoldDB" id="A0A9D1J2J2"/>
<evidence type="ECO:0000313" key="3">
    <source>
        <dbReference type="Proteomes" id="UP000824232"/>
    </source>
</evidence>
<dbReference type="Pfam" id="PF00753">
    <property type="entry name" value="Lactamase_B"/>
    <property type="match status" value="1"/>
</dbReference>
<accession>A0A9D1J2J2</accession>
<dbReference type="Gene3D" id="3.60.15.10">
    <property type="entry name" value="Ribonuclease Z/Hydroxyacylglutathione hydrolase-like"/>
    <property type="match status" value="1"/>
</dbReference>
<reference evidence="2" key="2">
    <citation type="journal article" date="2021" name="PeerJ">
        <title>Extensive microbial diversity within the chicken gut microbiome revealed by metagenomics and culture.</title>
        <authorList>
            <person name="Gilroy R."/>
            <person name="Ravi A."/>
            <person name="Getino M."/>
            <person name="Pursley I."/>
            <person name="Horton D.L."/>
            <person name="Alikhan N.F."/>
            <person name="Baker D."/>
            <person name="Gharbi K."/>
            <person name="Hall N."/>
            <person name="Watson M."/>
            <person name="Adriaenssens E.M."/>
            <person name="Foster-Nyarko E."/>
            <person name="Jarju S."/>
            <person name="Secka A."/>
            <person name="Antonio M."/>
            <person name="Oren A."/>
            <person name="Chaudhuri R.R."/>
            <person name="La Ragione R."/>
            <person name="Hildebrand F."/>
            <person name="Pallen M.J."/>
        </authorList>
    </citation>
    <scope>NUCLEOTIDE SEQUENCE</scope>
    <source>
        <strain evidence="2">CHK184-20233</strain>
    </source>
</reference>
<comment type="caution">
    <text evidence="2">The sequence shown here is derived from an EMBL/GenBank/DDBJ whole genome shotgun (WGS) entry which is preliminary data.</text>
</comment>
<dbReference type="Proteomes" id="UP000824232">
    <property type="component" value="Unassembled WGS sequence"/>
</dbReference>
<dbReference type="InterPro" id="IPR052159">
    <property type="entry name" value="Competence_DNA_uptake"/>
</dbReference>
<dbReference type="EMBL" id="DVHC01000009">
    <property type="protein sequence ID" value="HIR58537.1"/>
    <property type="molecule type" value="Genomic_DNA"/>
</dbReference>
<evidence type="ECO:0000313" key="2">
    <source>
        <dbReference type="EMBL" id="HIR58537.1"/>
    </source>
</evidence>
<name>A0A9D1J2J2_9FIRM</name>
<dbReference type="InterPro" id="IPR001279">
    <property type="entry name" value="Metallo-B-lactamas"/>
</dbReference>
<sequence length="298" mass="34084">MVKIKSFSTNNGDMFYIKHGSDNFTIIDCCIDEENKNSILNELKNESKNKSITRLISTHPDDDHIRGLKFLSDNFSIPNFYCVKNEATKEDKTDDFKKYCELRDSDKAFYIYKGCSRKWMNQDDDTRGSSGINIKWPDRSNADFLNALQDAKNGDSPNNICPIITYSLNNNITAYWFGDLETDFMNNIKDKVDWIKADIVFASHHGRSSGRIPNEILEKIKPKIIIIGEAPSENLDYYTGYETITQNTAKDIIIICENNTADFFVSNSNYKTVPTNLKIVYGKTLDGYTYIGSLEYDG</sequence>
<organism evidence="2 3">
    <name type="scientific">Candidatus Onthousia excrementipullorum</name>
    <dbReference type="NCBI Taxonomy" id="2840884"/>
    <lineage>
        <taxon>Bacteria</taxon>
        <taxon>Bacillati</taxon>
        <taxon>Bacillota</taxon>
        <taxon>Bacilli</taxon>
        <taxon>Candidatus Onthousia</taxon>
    </lineage>
</organism>
<evidence type="ECO:0000259" key="1">
    <source>
        <dbReference type="Pfam" id="PF00753"/>
    </source>
</evidence>
<dbReference type="PANTHER" id="PTHR30619">
    <property type="entry name" value="DNA INTERNALIZATION/COMPETENCE PROTEIN COMEC/REC2"/>
    <property type="match status" value="1"/>
</dbReference>
<dbReference type="PANTHER" id="PTHR30619:SF1">
    <property type="entry name" value="RECOMBINATION PROTEIN 2"/>
    <property type="match status" value="1"/>
</dbReference>
<protein>
    <submittedName>
        <fullName evidence="2">MBL fold metallo-hydrolase</fullName>
    </submittedName>
</protein>
<dbReference type="InterPro" id="IPR036866">
    <property type="entry name" value="RibonucZ/Hydroxyglut_hydro"/>
</dbReference>
<reference evidence="2" key="1">
    <citation type="submission" date="2020-10" db="EMBL/GenBank/DDBJ databases">
        <authorList>
            <person name="Gilroy R."/>
        </authorList>
    </citation>
    <scope>NUCLEOTIDE SEQUENCE</scope>
    <source>
        <strain evidence="2">CHK184-20233</strain>
    </source>
</reference>